<protein>
    <recommendedName>
        <fullName evidence="3">Phosphoadenosine phosphosulphate reductase domain-containing protein</fullName>
    </recommendedName>
</protein>
<reference evidence="2" key="1">
    <citation type="journal article" date="2019" name="Int. J. Syst. Evol. Microbiol.">
        <title>The Global Catalogue of Microorganisms (GCM) 10K type strain sequencing project: providing services to taxonomists for standard genome sequencing and annotation.</title>
        <authorList>
            <consortium name="The Broad Institute Genomics Platform"/>
            <consortium name="The Broad Institute Genome Sequencing Center for Infectious Disease"/>
            <person name="Wu L."/>
            <person name="Ma J."/>
        </authorList>
    </citation>
    <scope>NUCLEOTIDE SEQUENCE [LARGE SCALE GENOMIC DNA]</scope>
    <source>
        <strain evidence="2">NBRC 108723</strain>
    </source>
</reference>
<dbReference type="Proteomes" id="UP001157138">
    <property type="component" value="Unassembled WGS sequence"/>
</dbReference>
<accession>A0ABQ6EYG7</accession>
<name>A0ABQ6EYG7_9VIBR</name>
<proteinExistence type="predicted"/>
<gene>
    <name evidence="1" type="ORF">GCM10007938_18070</name>
</gene>
<dbReference type="EMBL" id="BSPW01000032">
    <property type="protein sequence ID" value="GLT18029.1"/>
    <property type="molecule type" value="Genomic_DNA"/>
</dbReference>
<evidence type="ECO:0000313" key="2">
    <source>
        <dbReference type="Proteomes" id="UP001157138"/>
    </source>
</evidence>
<keyword evidence="2" id="KW-1185">Reference proteome</keyword>
<evidence type="ECO:0008006" key="3">
    <source>
        <dbReference type="Google" id="ProtNLM"/>
    </source>
</evidence>
<dbReference type="InterPro" id="IPR014729">
    <property type="entry name" value="Rossmann-like_a/b/a_fold"/>
</dbReference>
<comment type="caution">
    <text evidence="1">The sequence shown here is derived from an EMBL/GenBank/DDBJ whole genome shotgun (WGS) entry which is preliminary data.</text>
</comment>
<dbReference type="RefSeq" id="WP_284191925.1">
    <property type="nucleotide sequence ID" value="NZ_BSPW01000032.1"/>
</dbReference>
<dbReference type="Gene3D" id="3.40.50.620">
    <property type="entry name" value="HUPs"/>
    <property type="match status" value="1"/>
</dbReference>
<sequence length="278" mass="32384">MKVELRRKFVPNSNGRLQVLSSGGGTQSICMVVLIYIGAIPKPDLIIMADTEREASNVFDYHKRHIKPLCDEMGVEFVIVPKSDWTNNDICTESDDETVLPAFFTEFNGRSAKGELGKQPGFCSSKWKVEPIQRYLNNRFGEKELTKRGVDFWIGMSFDERNRVKYPSGKWQKRYPLFEAEILREQAIQIVQYFGLPEPPRSACWMCPNRHDEEWIWMKENVPQDFAAARQFEQELQQDFPWLYLHKSGVQLGEIIFTTKPKQQDIFDQFCDTGMCFV</sequence>
<evidence type="ECO:0000313" key="1">
    <source>
        <dbReference type="EMBL" id="GLT18029.1"/>
    </source>
</evidence>
<organism evidence="1 2">
    <name type="scientific">Vibrio zhanjiangensis</name>
    <dbReference type="NCBI Taxonomy" id="1046128"/>
    <lineage>
        <taxon>Bacteria</taxon>
        <taxon>Pseudomonadati</taxon>
        <taxon>Pseudomonadota</taxon>
        <taxon>Gammaproteobacteria</taxon>
        <taxon>Vibrionales</taxon>
        <taxon>Vibrionaceae</taxon>
        <taxon>Vibrio</taxon>
    </lineage>
</organism>